<dbReference type="KEGG" id="cau:Caur_1466"/>
<evidence type="ECO:0000313" key="5">
    <source>
        <dbReference type="EMBL" id="ABY34694.1"/>
    </source>
</evidence>
<reference evidence="6" key="1">
    <citation type="journal article" date="2011" name="BMC Genomics">
        <title>Complete genome sequence of the filamentous anoxygenic phototrophic bacterium Chloroflexus aurantiacus.</title>
        <authorList>
            <person name="Tang K.H."/>
            <person name="Barry K."/>
            <person name="Chertkov O."/>
            <person name="Dalin E."/>
            <person name="Han C.S."/>
            <person name="Hauser L.J."/>
            <person name="Honchak B.M."/>
            <person name="Karbach L.E."/>
            <person name="Land M.L."/>
            <person name="Lapidus A."/>
            <person name="Larimer F.W."/>
            <person name="Mikhailova N."/>
            <person name="Pitluck S."/>
            <person name="Pierson B.K."/>
            <person name="Blankenship R.E."/>
        </authorList>
    </citation>
    <scope>NUCLEOTIDE SEQUENCE [LARGE SCALE GENOMIC DNA]</scope>
    <source>
        <strain evidence="6">ATCC 29366 / DSM 635 / J-10-fl</strain>
    </source>
</reference>
<evidence type="ECO:0000256" key="1">
    <source>
        <dbReference type="ARBA" id="ARBA00022741"/>
    </source>
</evidence>
<organism evidence="5 6">
    <name type="scientific">Chloroflexus aurantiacus (strain ATCC 29366 / DSM 635 / J-10-fl)</name>
    <dbReference type="NCBI Taxonomy" id="324602"/>
    <lineage>
        <taxon>Bacteria</taxon>
        <taxon>Bacillati</taxon>
        <taxon>Chloroflexota</taxon>
        <taxon>Chloroflexia</taxon>
        <taxon>Chloroflexales</taxon>
        <taxon>Chloroflexineae</taxon>
        <taxon>Chloroflexaceae</taxon>
        <taxon>Chloroflexus</taxon>
    </lineage>
</organism>
<dbReference type="eggNOG" id="COG1984">
    <property type="taxonomic scope" value="Bacteria"/>
</dbReference>
<dbReference type="PANTHER" id="PTHR43309:SF3">
    <property type="entry name" value="5-OXOPROLINASE SUBUNIT C"/>
    <property type="match status" value="1"/>
</dbReference>
<dbReference type="Gene3D" id="2.40.100.10">
    <property type="entry name" value="Cyclophilin-like"/>
    <property type="match status" value="1"/>
</dbReference>
<proteinExistence type="predicted"/>
<dbReference type="GO" id="GO:0005524">
    <property type="term" value="F:ATP binding"/>
    <property type="evidence" value="ECO:0007669"/>
    <property type="project" value="UniProtKB-KW"/>
</dbReference>
<dbReference type="RefSeq" id="WP_012257350.1">
    <property type="nucleotide sequence ID" value="NC_010175.1"/>
</dbReference>
<dbReference type="InterPro" id="IPR052708">
    <property type="entry name" value="PxpC"/>
</dbReference>
<keyword evidence="6" id="KW-1185">Reference proteome</keyword>
<evidence type="ECO:0000256" key="3">
    <source>
        <dbReference type="ARBA" id="ARBA00022840"/>
    </source>
</evidence>
<feature type="domain" description="Carboxyltransferase" evidence="4">
    <location>
        <begin position="27"/>
        <end position="308"/>
    </location>
</feature>
<keyword evidence="3" id="KW-0067">ATP-binding</keyword>
<keyword evidence="2" id="KW-0378">Hydrolase</keyword>
<dbReference type="AlphaFoldDB" id="A9WAD5"/>
<dbReference type="PANTHER" id="PTHR43309">
    <property type="entry name" value="5-OXOPROLINASE SUBUNIT C"/>
    <property type="match status" value="1"/>
</dbReference>
<accession>A9WAD5</accession>
<dbReference type="InterPro" id="IPR029000">
    <property type="entry name" value="Cyclophilin-like_dom_sf"/>
</dbReference>
<sequence length="329" mass="34549">MTLATIDIIASGPLLTIQDGGRLTARRYGVPPGGAMDRFALVAANRLTGNLPDAPLLELTAGGVSMRFNSAMLIALTGADLQARLNEIPLAPWQSVVAPAGSILNLGGRQGSWGGRAYLAIAGDLEAEWAVGGAGTCLAGGFGGYQGRALRAGDQIKVRTRALNGENGYRWWPTDRRPPYCAHPCLRVLPGPQRDLLPTAWESLLSQDFQLDQAASRQGYRLSGATLPVHHLSLPSFGVIPGAIQLPPDGRPILLMADAQTTGGYPVIAVVIGADLPLAAQLLPNDRLRFAETDLATAQAAWAEQTMWLAAGPADDEDIQLLAQAGALG</sequence>
<dbReference type="FunCoup" id="A9WAD5">
    <property type="interactions" value="15"/>
</dbReference>
<evidence type="ECO:0000313" key="6">
    <source>
        <dbReference type="Proteomes" id="UP000002008"/>
    </source>
</evidence>
<evidence type="ECO:0000256" key="2">
    <source>
        <dbReference type="ARBA" id="ARBA00022801"/>
    </source>
</evidence>
<dbReference type="Proteomes" id="UP000002008">
    <property type="component" value="Chromosome"/>
</dbReference>
<gene>
    <name evidence="5" type="ordered locus">Caur_1466</name>
</gene>
<evidence type="ECO:0000259" key="4">
    <source>
        <dbReference type="SMART" id="SM00797"/>
    </source>
</evidence>
<dbReference type="SUPFAM" id="SSF50891">
    <property type="entry name" value="Cyclophilin-like"/>
    <property type="match status" value="1"/>
</dbReference>
<dbReference type="NCBIfam" id="TIGR00724">
    <property type="entry name" value="urea_amlyse_rel"/>
    <property type="match status" value="1"/>
</dbReference>
<dbReference type="GO" id="GO:0016787">
    <property type="term" value="F:hydrolase activity"/>
    <property type="evidence" value="ECO:0007669"/>
    <property type="project" value="UniProtKB-KW"/>
</dbReference>
<dbReference type="InterPro" id="IPR003778">
    <property type="entry name" value="CT_A_B"/>
</dbReference>
<protein>
    <submittedName>
        <fullName evidence="5">Urea amidolyase related protein</fullName>
    </submittedName>
</protein>
<keyword evidence="1" id="KW-0547">Nucleotide-binding</keyword>
<name>A9WAD5_CHLAA</name>
<dbReference type="PATRIC" id="fig|324602.8.peg.1668"/>
<dbReference type="Pfam" id="PF02626">
    <property type="entry name" value="CT_A_B"/>
    <property type="match status" value="1"/>
</dbReference>
<dbReference type="EMBL" id="CP000909">
    <property type="protein sequence ID" value="ABY34694.1"/>
    <property type="molecule type" value="Genomic_DNA"/>
</dbReference>
<dbReference type="InParanoid" id="A9WAD5"/>
<dbReference type="STRING" id="324602.Caur_1466"/>
<dbReference type="EnsemblBacteria" id="ABY34694">
    <property type="protein sequence ID" value="ABY34694"/>
    <property type="gene ID" value="Caur_1466"/>
</dbReference>
<dbReference type="SMART" id="SM00797">
    <property type="entry name" value="AHS2"/>
    <property type="match status" value="1"/>
</dbReference>
<dbReference type="HOGENOM" id="CLU_028967_0_0_0"/>